<dbReference type="GO" id="GO:0003677">
    <property type="term" value="F:DNA binding"/>
    <property type="evidence" value="ECO:0007669"/>
    <property type="project" value="UniProtKB-UniRule"/>
</dbReference>
<comment type="caution">
    <text evidence="6">The sequence shown here is derived from an EMBL/GenBank/DDBJ whole genome shotgun (WGS) entry which is preliminary data.</text>
</comment>
<dbReference type="PANTHER" id="PTHR47506:SF1">
    <property type="entry name" value="HTH-TYPE TRANSCRIPTIONAL REGULATOR YJDC"/>
    <property type="match status" value="1"/>
</dbReference>
<evidence type="ECO:0000256" key="1">
    <source>
        <dbReference type="ARBA" id="ARBA00023015"/>
    </source>
</evidence>
<dbReference type="InterPro" id="IPR001647">
    <property type="entry name" value="HTH_TetR"/>
</dbReference>
<proteinExistence type="predicted"/>
<dbReference type="AlphaFoldDB" id="A0A7W7I0E9"/>
<keyword evidence="7" id="KW-1185">Reference proteome</keyword>
<dbReference type="Gene3D" id="1.10.357.10">
    <property type="entry name" value="Tetracycline Repressor, domain 2"/>
    <property type="match status" value="1"/>
</dbReference>
<dbReference type="Gene3D" id="1.10.10.60">
    <property type="entry name" value="Homeodomain-like"/>
    <property type="match status" value="1"/>
</dbReference>
<evidence type="ECO:0000256" key="4">
    <source>
        <dbReference type="PROSITE-ProRule" id="PRU00335"/>
    </source>
</evidence>
<accession>A0A7W7I0E9</accession>
<feature type="DNA-binding region" description="H-T-H motif" evidence="4">
    <location>
        <begin position="30"/>
        <end position="49"/>
    </location>
</feature>
<dbReference type="RefSeq" id="WP_184995315.1">
    <property type="nucleotide sequence ID" value="NZ_BOMK01000066.1"/>
</dbReference>
<reference evidence="6 7" key="1">
    <citation type="submission" date="2020-08" db="EMBL/GenBank/DDBJ databases">
        <title>Sequencing the genomes of 1000 actinobacteria strains.</title>
        <authorList>
            <person name="Klenk H.-P."/>
        </authorList>
    </citation>
    <scope>NUCLEOTIDE SEQUENCE [LARGE SCALE GENOMIC DNA]</scope>
    <source>
        <strain evidence="6 7">DSM 43149</strain>
    </source>
</reference>
<dbReference type="Pfam" id="PF00440">
    <property type="entry name" value="TetR_N"/>
    <property type="match status" value="1"/>
</dbReference>
<dbReference type="EMBL" id="JACHNH010000001">
    <property type="protein sequence ID" value="MBB4764086.1"/>
    <property type="molecule type" value="Genomic_DNA"/>
</dbReference>
<keyword evidence="1" id="KW-0805">Transcription regulation</keyword>
<dbReference type="PRINTS" id="PR00455">
    <property type="entry name" value="HTHTETR"/>
</dbReference>
<protein>
    <submittedName>
        <fullName evidence="6">AcrR family transcriptional regulator</fullName>
    </submittedName>
</protein>
<evidence type="ECO:0000256" key="3">
    <source>
        <dbReference type="ARBA" id="ARBA00023163"/>
    </source>
</evidence>
<dbReference type="InterPro" id="IPR009057">
    <property type="entry name" value="Homeodomain-like_sf"/>
</dbReference>
<dbReference type="Proteomes" id="UP000578112">
    <property type="component" value="Unassembled WGS sequence"/>
</dbReference>
<sequence length="205" mass="22359">MARTAEPGRRDSILDAAHAVFARKGYAAAGIADLAGELGIGHGTVYRYFENKRDVASAVLDRALGRIAEVVAADPPDATAGLDEYRAQVWRIGRRLYALFAADPALGRLVFFDLATVDERLREQHREALDRFADYTAAYLRNGQERGFLRGDLDARVTARVVNGMVFEGAAQVARDPTAVALRDAWIRAVVMLMFDGLAQPGPPS</sequence>
<keyword evidence="3" id="KW-0804">Transcription</keyword>
<keyword evidence="2 4" id="KW-0238">DNA-binding</keyword>
<evidence type="ECO:0000313" key="6">
    <source>
        <dbReference type="EMBL" id="MBB4764086.1"/>
    </source>
</evidence>
<evidence type="ECO:0000256" key="2">
    <source>
        <dbReference type="ARBA" id="ARBA00023125"/>
    </source>
</evidence>
<dbReference type="PROSITE" id="PS50977">
    <property type="entry name" value="HTH_TETR_2"/>
    <property type="match status" value="1"/>
</dbReference>
<feature type="domain" description="HTH tetR-type" evidence="5">
    <location>
        <begin position="7"/>
        <end position="67"/>
    </location>
</feature>
<evidence type="ECO:0000313" key="7">
    <source>
        <dbReference type="Proteomes" id="UP000578112"/>
    </source>
</evidence>
<gene>
    <name evidence="6" type="ORF">BJ971_004642</name>
</gene>
<dbReference type="PANTHER" id="PTHR47506">
    <property type="entry name" value="TRANSCRIPTIONAL REGULATORY PROTEIN"/>
    <property type="match status" value="1"/>
</dbReference>
<dbReference type="SUPFAM" id="SSF48498">
    <property type="entry name" value="Tetracyclin repressor-like, C-terminal domain"/>
    <property type="match status" value="1"/>
</dbReference>
<dbReference type="SUPFAM" id="SSF46689">
    <property type="entry name" value="Homeodomain-like"/>
    <property type="match status" value="1"/>
</dbReference>
<dbReference type="InterPro" id="IPR036271">
    <property type="entry name" value="Tet_transcr_reg_TetR-rel_C_sf"/>
</dbReference>
<evidence type="ECO:0000259" key="5">
    <source>
        <dbReference type="PROSITE" id="PS50977"/>
    </source>
</evidence>
<name>A0A7W7I0E9_9ACTN</name>
<organism evidence="6 7">
    <name type="scientific">Actinoplanes digitatis</name>
    <dbReference type="NCBI Taxonomy" id="1868"/>
    <lineage>
        <taxon>Bacteria</taxon>
        <taxon>Bacillati</taxon>
        <taxon>Actinomycetota</taxon>
        <taxon>Actinomycetes</taxon>
        <taxon>Micromonosporales</taxon>
        <taxon>Micromonosporaceae</taxon>
        <taxon>Actinoplanes</taxon>
    </lineage>
</organism>